<feature type="transmembrane region" description="Helical" evidence="6">
    <location>
        <begin position="424"/>
        <end position="443"/>
    </location>
</feature>
<reference evidence="8" key="1">
    <citation type="submission" date="2022-08" db="EMBL/GenBank/DDBJ databases">
        <title>Alicyclobacillus dauci DSM2870, complete genome.</title>
        <authorList>
            <person name="Wang Q."/>
            <person name="Cai R."/>
            <person name="Wang Z."/>
        </authorList>
    </citation>
    <scope>NUCLEOTIDE SEQUENCE</scope>
    <source>
        <strain evidence="8">DSM 28700</strain>
    </source>
</reference>
<keyword evidence="2" id="KW-0813">Transport</keyword>
<sequence>MISGQLMVSSKADIIAFVNSNPVQRRGILLIFVALGGVFIDAYDFVSLGIGSNQITQLFHLSAFTLGFVTSIMALGALIGALVGGRITDKYGRNLVFMLDLVLLVVAALGAALSTTYSWLLIFRFLMGFGVGMDMPVALSFISEFSNLNKKSRYVNFWQGFWYIATVFSGILALVLYFLGVSATMWRWSVGFGGFLALIVLILRYLYMNESPMWAANNLPLFDAAKIVERTYGITVQVKASTVESVNRSKTVPFSILFSKKYRSRSLLAMTISATQSLEYYAIGFYIPVISTFVFGKGLLHSVTGTIIFNLFGIIGGFTGAYISTRYGMRKLAIWGFLIVIASLLFAGLTNGYVPLLLGALPIATFIFGHSMGPGAQGKTMAALSYPTTLRALGTGGSEAASRVGSIIGFFFFPVLLASLGLSYTLIILIVCPLLGLIAAAIIKWDPNGKDVENEFVEVVDSGEFVTGV</sequence>
<feature type="transmembrane region" description="Helical" evidence="6">
    <location>
        <begin position="58"/>
        <end position="83"/>
    </location>
</feature>
<dbReference type="PROSITE" id="PS50850">
    <property type="entry name" value="MFS"/>
    <property type="match status" value="1"/>
</dbReference>
<feature type="transmembrane region" description="Helical" evidence="6">
    <location>
        <begin position="27"/>
        <end position="46"/>
    </location>
</feature>
<feature type="transmembrane region" description="Helical" evidence="6">
    <location>
        <begin position="95"/>
        <end position="113"/>
    </location>
</feature>
<dbReference type="Proteomes" id="UP001164803">
    <property type="component" value="Chromosome"/>
</dbReference>
<keyword evidence="5 6" id="KW-0472">Membrane</keyword>
<gene>
    <name evidence="8" type="ORF">NZD86_12765</name>
</gene>
<keyword evidence="4 6" id="KW-1133">Transmembrane helix</keyword>
<dbReference type="EMBL" id="CP104064">
    <property type="protein sequence ID" value="WAH35185.1"/>
    <property type="molecule type" value="Genomic_DNA"/>
</dbReference>
<feature type="transmembrane region" description="Helical" evidence="6">
    <location>
        <begin position="332"/>
        <end position="350"/>
    </location>
</feature>
<evidence type="ECO:0000313" key="9">
    <source>
        <dbReference type="Proteomes" id="UP001164803"/>
    </source>
</evidence>
<name>A0ABY6YXI7_9BACL</name>
<dbReference type="RefSeq" id="WP_268042159.1">
    <property type="nucleotide sequence ID" value="NZ_CP104064.1"/>
</dbReference>
<organism evidence="8 9">
    <name type="scientific">Alicyclobacillus dauci</name>
    <dbReference type="NCBI Taxonomy" id="1475485"/>
    <lineage>
        <taxon>Bacteria</taxon>
        <taxon>Bacillati</taxon>
        <taxon>Bacillota</taxon>
        <taxon>Bacilli</taxon>
        <taxon>Bacillales</taxon>
        <taxon>Alicyclobacillaceae</taxon>
        <taxon>Alicyclobacillus</taxon>
    </lineage>
</organism>
<keyword evidence="9" id="KW-1185">Reference proteome</keyword>
<dbReference type="PROSITE" id="PS00217">
    <property type="entry name" value="SUGAR_TRANSPORT_2"/>
    <property type="match status" value="1"/>
</dbReference>
<evidence type="ECO:0000256" key="2">
    <source>
        <dbReference type="ARBA" id="ARBA00022448"/>
    </source>
</evidence>
<feature type="transmembrane region" description="Helical" evidence="6">
    <location>
        <begin position="307"/>
        <end position="325"/>
    </location>
</feature>
<keyword evidence="3 6" id="KW-0812">Transmembrane</keyword>
<feature type="transmembrane region" description="Helical" evidence="6">
    <location>
        <begin position="160"/>
        <end position="179"/>
    </location>
</feature>
<evidence type="ECO:0000256" key="3">
    <source>
        <dbReference type="ARBA" id="ARBA00022692"/>
    </source>
</evidence>
<dbReference type="PANTHER" id="PTHR23508">
    <property type="entry name" value="CARBOXYLIC ACID TRANSPORTER PROTEIN HOMOLOG"/>
    <property type="match status" value="1"/>
</dbReference>
<dbReference type="InterPro" id="IPR005829">
    <property type="entry name" value="Sugar_transporter_CS"/>
</dbReference>
<evidence type="ECO:0000259" key="7">
    <source>
        <dbReference type="PROSITE" id="PS50850"/>
    </source>
</evidence>
<dbReference type="Gene3D" id="1.20.1250.20">
    <property type="entry name" value="MFS general substrate transporter like domains"/>
    <property type="match status" value="1"/>
</dbReference>
<dbReference type="InterPro" id="IPR036259">
    <property type="entry name" value="MFS_trans_sf"/>
</dbReference>
<feature type="transmembrane region" description="Helical" evidence="6">
    <location>
        <begin position="185"/>
        <end position="207"/>
    </location>
</feature>
<evidence type="ECO:0000256" key="1">
    <source>
        <dbReference type="ARBA" id="ARBA00004651"/>
    </source>
</evidence>
<evidence type="ECO:0000313" key="8">
    <source>
        <dbReference type="EMBL" id="WAH35185.1"/>
    </source>
</evidence>
<feature type="transmembrane region" description="Helical" evidence="6">
    <location>
        <begin position="119"/>
        <end position="139"/>
    </location>
</feature>
<dbReference type="CDD" id="cd17316">
    <property type="entry name" value="MFS_SV2_like"/>
    <property type="match status" value="1"/>
</dbReference>
<proteinExistence type="predicted"/>
<feature type="transmembrane region" description="Helical" evidence="6">
    <location>
        <begin position="267"/>
        <end position="287"/>
    </location>
</feature>
<feature type="domain" description="Major facilitator superfamily (MFS) profile" evidence="7">
    <location>
        <begin position="30"/>
        <end position="448"/>
    </location>
</feature>
<accession>A0ABY6YXI7</accession>
<evidence type="ECO:0000256" key="5">
    <source>
        <dbReference type="ARBA" id="ARBA00023136"/>
    </source>
</evidence>
<dbReference type="InterPro" id="IPR020846">
    <property type="entry name" value="MFS_dom"/>
</dbReference>
<evidence type="ECO:0000256" key="6">
    <source>
        <dbReference type="SAM" id="Phobius"/>
    </source>
</evidence>
<protein>
    <submittedName>
        <fullName evidence="8">MFS transporter</fullName>
    </submittedName>
</protein>
<dbReference type="PANTHER" id="PTHR23508:SF10">
    <property type="entry name" value="CARBOXYLIC ACID TRANSPORTER PROTEIN HOMOLOG"/>
    <property type="match status" value="1"/>
</dbReference>
<evidence type="ECO:0000256" key="4">
    <source>
        <dbReference type="ARBA" id="ARBA00022989"/>
    </source>
</evidence>
<dbReference type="InterPro" id="IPR005828">
    <property type="entry name" value="MFS_sugar_transport-like"/>
</dbReference>
<comment type="subcellular location">
    <subcellularLocation>
        <location evidence="1">Cell membrane</location>
        <topology evidence="1">Multi-pass membrane protein</topology>
    </subcellularLocation>
</comment>
<dbReference type="SUPFAM" id="SSF103473">
    <property type="entry name" value="MFS general substrate transporter"/>
    <property type="match status" value="1"/>
</dbReference>
<dbReference type="Pfam" id="PF00083">
    <property type="entry name" value="Sugar_tr"/>
    <property type="match status" value="1"/>
</dbReference>